<dbReference type="STRING" id="120956.SAMN05421791_101113"/>
<organism evidence="2 3">
    <name type="scientific">Facklamia miroungae</name>
    <dbReference type="NCBI Taxonomy" id="120956"/>
    <lineage>
        <taxon>Bacteria</taxon>
        <taxon>Bacillati</taxon>
        <taxon>Bacillota</taxon>
        <taxon>Bacilli</taxon>
        <taxon>Lactobacillales</taxon>
        <taxon>Aerococcaceae</taxon>
        <taxon>Facklamia</taxon>
    </lineage>
</organism>
<evidence type="ECO:0000313" key="2">
    <source>
        <dbReference type="EMBL" id="SDF80995.1"/>
    </source>
</evidence>
<dbReference type="RefSeq" id="WP_090288820.1">
    <property type="nucleotide sequence ID" value="NZ_FNCK01000001.1"/>
</dbReference>
<protein>
    <recommendedName>
        <fullName evidence="1">YlxR domain-containing protein</fullName>
    </recommendedName>
</protein>
<dbReference type="SUPFAM" id="SSF64376">
    <property type="entry name" value="YlxR-like"/>
    <property type="match status" value="1"/>
</dbReference>
<dbReference type="AlphaFoldDB" id="A0A1G7P3X0"/>
<dbReference type="InterPro" id="IPR035931">
    <property type="entry name" value="YlxR-like_sf"/>
</dbReference>
<evidence type="ECO:0000259" key="1">
    <source>
        <dbReference type="Pfam" id="PF04296"/>
    </source>
</evidence>
<dbReference type="Gene3D" id="3.30.1230.10">
    <property type="entry name" value="YlxR-like"/>
    <property type="match status" value="1"/>
</dbReference>
<dbReference type="InterPro" id="IPR007393">
    <property type="entry name" value="YlxR_dom"/>
</dbReference>
<accession>A0A1G7P3X0</accession>
<gene>
    <name evidence="2" type="ORF">SAMN05421791_101113</name>
</gene>
<dbReference type="InterPro" id="IPR037465">
    <property type="entry name" value="YlxR"/>
</dbReference>
<evidence type="ECO:0000313" key="3">
    <source>
        <dbReference type="Proteomes" id="UP000199708"/>
    </source>
</evidence>
<proteinExistence type="predicted"/>
<name>A0A1G7P3X0_9LACT</name>
<feature type="domain" description="YlxR" evidence="1">
    <location>
        <begin position="12"/>
        <end position="84"/>
    </location>
</feature>
<dbReference type="EMBL" id="FNCK01000001">
    <property type="protein sequence ID" value="SDF80995.1"/>
    <property type="molecule type" value="Genomic_DNA"/>
</dbReference>
<dbReference type="OrthoDB" id="9813251at2"/>
<dbReference type="PANTHER" id="PTHR34215">
    <property type="entry name" value="BLL0784 PROTEIN"/>
    <property type="match status" value="1"/>
</dbReference>
<dbReference type="PANTHER" id="PTHR34215:SF1">
    <property type="entry name" value="YLXR DOMAIN-CONTAINING PROTEIN"/>
    <property type="match status" value="1"/>
</dbReference>
<dbReference type="CDD" id="cd00279">
    <property type="entry name" value="YlxR"/>
    <property type="match status" value="1"/>
</dbReference>
<dbReference type="NCBIfam" id="NF047356">
    <property type="entry name" value="RNA_bind_RnpM"/>
    <property type="match status" value="1"/>
</dbReference>
<reference evidence="2 3" key="1">
    <citation type="submission" date="2016-10" db="EMBL/GenBank/DDBJ databases">
        <authorList>
            <person name="de Groot N.N."/>
        </authorList>
    </citation>
    <scope>NUCLEOTIDE SEQUENCE [LARGE SCALE GENOMIC DNA]</scope>
    <source>
        <strain evidence="2 3">ATCC BAA-466</strain>
    </source>
</reference>
<dbReference type="Pfam" id="PF04296">
    <property type="entry name" value="YlxR"/>
    <property type="match status" value="1"/>
</dbReference>
<sequence length="98" mass="11344">MSQAKKRKIPMRKCVVTGESHPKKDLIRIVRTPEGNVEIDPTGKKNGRGAYIALDPELALQAEKKKIFNRTFETEVDAAFYEELYRFLDHQKARKELL</sequence>
<dbReference type="Proteomes" id="UP000199708">
    <property type="component" value="Unassembled WGS sequence"/>
</dbReference>
<keyword evidence="3" id="KW-1185">Reference proteome</keyword>